<evidence type="ECO:0000256" key="1">
    <source>
        <dbReference type="SAM" id="Phobius"/>
    </source>
</evidence>
<reference evidence="4" key="1">
    <citation type="submission" date="2025-08" db="UniProtKB">
        <authorList>
            <consortium name="RefSeq"/>
        </authorList>
    </citation>
    <scope>IDENTIFICATION</scope>
    <source>
        <strain evidence="4">OHB3-1</strain>
    </source>
</reference>
<dbReference type="InterPro" id="IPR000073">
    <property type="entry name" value="AB_hydrolase_1"/>
</dbReference>
<evidence type="ECO:0000259" key="2">
    <source>
        <dbReference type="Pfam" id="PF12146"/>
    </source>
</evidence>
<dbReference type="InterPro" id="IPR022742">
    <property type="entry name" value="Hydrolase_4"/>
</dbReference>
<evidence type="ECO:0000313" key="3">
    <source>
        <dbReference type="Proteomes" id="UP000504603"/>
    </source>
</evidence>
<feature type="domain" description="Serine aminopeptidase S33" evidence="2">
    <location>
        <begin position="165"/>
        <end position="403"/>
    </location>
</feature>
<keyword evidence="1" id="KW-0472">Membrane</keyword>
<dbReference type="Proteomes" id="UP000504603">
    <property type="component" value="Unplaced"/>
</dbReference>
<dbReference type="PANTHER" id="PTHR11614">
    <property type="entry name" value="PHOSPHOLIPASE-RELATED"/>
    <property type="match status" value="1"/>
</dbReference>
<dbReference type="InterPro" id="IPR029058">
    <property type="entry name" value="AB_hydrolase_fold"/>
</dbReference>
<dbReference type="SUPFAM" id="SSF53474">
    <property type="entry name" value="alpha/beta-Hydrolases"/>
    <property type="match status" value="1"/>
</dbReference>
<dbReference type="Pfam" id="PF12146">
    <property type="entry name" value="Hydrolase_4"/>
    <property type="match status" value="1"/>
</dbReference>
<accession>A0A6J1C771</accession>
<evidence type="ECO:0000313" key="4">
    <source>
        <dbReference type="RefSeq" id="XP_022137072.1"/>
    </source>
</evidence>
<dbReference type="InterPro" id="IPR051044">
    <property type="entry name" value="MAG_DAG_Lipase"/>
</dbReference>
<gene>
    <name evidence="4" type="primary">LOC111008635</name>
</gene>
<dbReference type="KEGG" id="mcha:111008635"/>
<dbReference type="Gene3D" id="3.40.50.1820">
    <property type="entry name" value="alpha/beta hydrolase"/>
    <property type="match status" value="1"/>
</dbReference>
<dbReference type="OrthoDB" id="2498029at2759"/>
<sequence>MPMEPIVKGNPTLLSSSSSSSSLILTSGASGRINALLSMRALKSLIMLVNAFILLLLVPFRGRKRAQSIALSSVEKPKDDKQERKCATVRVPAAIVSRKSSSSNNTNGTAPAPAGVDQEVAVRRALAIRRVLEDCCEDSVREFLLFQTPRGNTTFTQSWTPVSVEIRGLVVLLHGLNEHSGRYGDFAKQLNANGYKVFGMDWIGHGGSDGLHAYVHSLDDAVSDLKSYLQKVLADNPGLPCFLFGHSTGGAIVLKAVIDPSISSCISGVVLTSPAVGVQPSHPIFAVLAPIVSLLLPTLQVGAANNTTMPVSRDPDALVAKYSDPLVYTGSIRVRTGYEILKISSFLQQNLSKIRVPFLVLHGTVDQVTDPKASQKLYIEASSTDKSIRLLQGLLHDLLFEPERQSIISDIIEWINSRL</sequence>
<organism evidence="3 4">
    <name type="scientific">Momordica charantia</name>
    <name type="common">Bitter gourd</name>
    <name type="synonym">Balsam pear</name>
    <dbReference type="NCBI Taxonomy" id="3673"/>
    <lineage>
        <taxon>Eukaryota</taxon>
        <taxon>Viridiplantae</taxon>
        <taxon>Streptophyta</taxon>
        <taxon>Embryophyta</taxon>
        <taxon>Tracheophyta</taxon>
        <taxon>Spermatophyta</taxon>
        <taxon>Magnoliopsida</taxon>
        <taxon>eudicotyledons</taxon>
        <taxon>Gunneridae</taxon>
        <taxon>Pentapetalae</taxon>
        <taxon>rosids</taxon>
        <taxon>fabids</taxon>
        <taxon>Cucurbitales</taxon>
        <taxon>Cucurbitaceae</taxon>
        <taxon>Momordiceae</taxon>
        <taxon>Momordica</taxon>
    </lineage>
</organism>
<dbReference type="AlphaFoldDB" id="A0A6J1C771"/>
<dbReference type="PRINTS" id="PR00111">
    <property type="entry name" value="ABHYDROLASE"/>
</dbReference>
<keyword evidence="1" id="KW-1133">Transmembrane helix</keyword>
<keyword evidence="1" id="KW-0812">Transmembrane</keyword>
<feature type="transmembrane region" description="Helical" evidence="1">
    <location>
        <begin position="41"/>
        <end position="60"/>
    </location>
</feature>
<dbReference type="RefSeq" id="XP_022137072.1">
    <property type="nucleotide sequence ID" value="XM_022281380.1"/>
</dbReference>
<name>A0A6J1C771_MOMCH</name>
<dbReference type="GeneID" id="111008635"/>
<proteinExistence type="predicted"/>
<protein>
    <submittedName>
        <fullName evidence="4">Uncharacterized protein LOC111008635</fullName>
    </submittedName>
</protein>
<keyword evidence="3" id="KW-1185">Reference proteome</keyword>
<dbReference type="FunFam" id="3.40.50.1820:FF:000117">
    <property type="entry name" value="Monoglyceride lipase, putative"/>
    <property type="match status" value="1"/>
</dbReference>